<dbReference type="PANTHER" id="PTHR38685">
    <property type="entry name" value="CELL DIVISION PROTEIN ZIPA"/>
    <property type="match status" value="1"/>
</dbReference>
<dbReference type="InterPro" id="IPR011919">
    <property type="entry name" value="Cell_div_ZipA"/>
</dbReference>
<keyword evidence="2 8" id="KW-0997">Cell inner membrane</keyword>
<dbReference type="GO" id="GO:0032153">
    <property type="term" value="C:cell division site"/>
    <property type="evidence" value="ECO:0007669"/>
    <property type="project" value="UniProtKB-UniRule"/>
</dbReference>
<evidence type="ECO:0000256" key="8">
    <source>
        <dbReference type="HAMAP-Rule" id="MF_00509"/>
    </source>
</evidence>
<feature type="compositionally biased region" description="Acidic residues" evidence="10">
    <location>
        <begin position="357"/>
        <end position="377"/>
    </location>
</feature>
<sequence>MSPRELIIFLLGLATAAAILRGLYIAIQARRGQIKLVIDKNIPQDVDLDALELSELPGGGARVVERSLRAVNSQNSAIEAANARSASLGLGIEKEESPAIPVLMDTVELTEEVQFEEQGPGTAGIKESFAAMGQEGFQVEENLVDVSYEKTDLDNFATQREVSYEDPDDVLFDYFDEASSSPLETVSKDVESEDLEEAEEIEEIDVRRSYGKDGMAAVIPDYPDNEWADDNDEEEDEIPDGFHEEEFGGSSDSEDLEGWAAGPEFGEDVGVSDETSSEEDFEDDDAIIAAFKNRQTSKGDDSESGFDDDELAHFDIEDSEDEDDNRLEPTIAVSFEDSLDEFSMSAGDRIGYQAAESEGDNQSELFDTDTDTADNEDIELNKGGKVKSGIKSLISVFGRPKQKEIDHDASPVEETLNQSVHIAPQDDSDLSASDFSEPDLYEEDNVSNFEDAVASSNSTSVEEPIRADSSVEQESIQQSEVLIVNVMSRDRRVFEGHDLLQALVTSGLKFGEMNIFHHRLHNGNTGPVIFSVANILNPGAFDLNQMDNFSTIGISFFLALPTQINNLEAFEQMLEIAQQIRGALDGELKDDHRNVMTAQTIEHYYQRIRDFELHQLKATGSRG</sequence>
<evidence type="ECO:0000256" key="7">
    <source>
        <dbReference type="ARBA" id="ARBA00023306"/>
    </source>
</evidence>
<evidence type="ECO:0000256" key="1">
    <source>
        <dbReference type="ARBA" id="ARBA00022475"/>
    </source>
</evidence>
<keyword evidence="5 8" id="KW-1133">Transmembrane helix</keyword>
<accession>A0A2A5WDC5</accession>
<evidence type="ECO:0000256" key="10">
    <source>
        <dbReference type="SAM" id="MobiDB-lite"/>
    </source>
</evidence>
<dbReference type="PANTHER" id="PTHR38685:SF1">
    <property type="entry name" value="CELL DIVISION PROTEIN ZIPA"/>
    <property type="match status" value="1"/>
</dbReference>
<dbReference type="InterPro" id="IPR007449">
    <property type="entry name" value="ZipA_FtsZ-bd_C"/>
</dbReference>
<dbReference type="Pfam" id="PF04354">
    <property type="entry name" value="ZipA_C"/>
    <property type="match status" value="1"/>
</dbReference>
<evidence type="ECO:0000256" key="9">
    <source>
        <dbReference type="RuleBase" id="RU003612"/>
    </source>
</evidence>
<evidence type="ECO:0000313" key="12">
    <source>
        <dbReference type="EMBL" id="PDH34323.1"/>
    </source>
</evidence>
<comment type="subcellular location">
    <subcellularLocation>
        <location evidence="8">Cell inner membrane</location>
        <topology evidence="8">Single-pass type I membrane protein</topology>
    </subcellularLocation>
    <text evidence="8">Localizes to the Z ring in an FtsZ-dependent manner.</text>
</comment>
<keyword evidence="6 8" id="KW-0472">Membrane</keyword>
<feature type="compositionally biased region" description="Acidic residues" evidence="10">
    <location>
        <begin position="265"/>
        <end position="286"/>
    </location>
</feature>
<comment type="subunit">
    <text evidence="8">Interacts with FtsZ via their C-terminal domains.</text>
</comment>
<gene>
    <name evidence="8 12" type="primary">zipA</name>
    <name evidence="12" type="ORF">CNF02_05900</name>
</gene>
<dbReference type="InterPro" id="IPR036765">
    <property type="entry name" value="ZipA_FtsZ-bd_C_sf"/>
</dbReference>
<evidence type="ECO:0000256" key="4">
    <source>
        <dbReference type="ARBA" id="ARBA00022692"/>
    </source>
</evidence>
<dbReference type="GO" id="GO:0005886">
    <property type="term" value="C:plasma membrane"/>
    <property type="evidence" value="ECO:0007669"/>
    <property type="project" value="UniProtKB-SubCell"/>
</dbReference>
<feature type="region of interest" description="Disordered" evidence="10">
    <location>
        <begin position="348"/>
        <end position="377"/>
    </location>
</feature>
<feature type="region of interest" description="Disordered" evidence="10">
    <location>
        <begin position="215"/>
        <end position="327"/>
    </location>
</feature>
<evidence type="ECO:0000256" key="6">
    <source>
        <dbReference type="ARBA" id="ARBA00023136"/>
    </source>
</evidence>
<dbReference type="Proteomes" id="UP000219329">
    <property type="component" value="Unassembled WGS sequence"/>
</dbReference>
<feature type="domain" description="ZipA C-terminal FtsZ-binding" evidence="11">
    <location>
        <begin position="478"/>
        <end position="608"/>
    </location>
</feature>
<protein>
    <recommendedName>
        <fullName evidence="8 9">Cell division protein ZipA</fullName>
    </recommendedName>
</protein>
<name>A0A2A5WDC5_9GAMM</name>
<dbReference type="GO" id="GO:0043093">
    <property type="term" value="P:FtsZ-dependent cytokinesis"/>
    <property type="evidence" value="ECO:0007669"/>
    <property type="project" value="UniProtKB-UniRule"/>
</dbReference>
<proteinExistence type="inferred from homology"/>
<feature type="compositionally biased region" description="Acidic residues" evidence="10">
    <location>
        <begin position="223"/>
        <end position="239"/>
    </location>
</feature>
<evidence type="ECO:0000256" key="5">
    <source>
        <dbReference type="ARBA" id="ARBA00022989"/>
    </source>
</evidence>
<reference evidence="12 13" key="1">
    <citation type="submission" date="2017-08" db="EMBL/GenBank/DDBJ databases">
        <title>Fine stratification of microbial communities through a metagenomic profile of the photic zone.</title>
        <authorList>
            <person name="Haro-Moreno J.M."/>
            <person name="Lopez-Perez M."/>
            <person name="De La Torre J."/>
            <person name="Picazo A."/>
            <person name="Camacho A."/>
            <person name="Rodriguez-Valera F."/>
        </authorList>
    </citation>
    <scope>NUCLEOTIDE SEQUENCE [LARGE SCALE GENOMIC DNA]</scope>
    <source>
        <strain evidence="12">MED-G28</strain>
    </source>
</reference>
<dbReference type="HAMAP" id="MF_00509">
    <property type="entry name" value="ZipA"/>
    <property type="match status" value="1"/>
</dbReference>
<comment type="caution">
    <text evidence="12">The sequence shown here is derived from an EMBL/GenBank/DDBJ whole genome shotgun (WGS) entry which is preliminary data.</text>
</comment>
<evidence type="ECO:0000313" key="13">
    <source>
        <dbReference type="Proteomes" id="UP000219329"/>
    </source>
</evidence>
<evidence type="ECO:0000259" key="11">
    <source>
        <dbReference type="SMART" id="SM00771"/>
    </source>
</evidence>
<keyword evidence="4 8" id="KW-0812">Transmembrane</keyword>
<evidence type="ECO:0000256" key="3">
    <source>
        <dbReference type="ARBA" id="ARBA00022618"/>
    </source>
</evidence>
<dbReference type="SUPFAM" id="SSF64383">
    <property type="entry name" value="Cell-division protein ZipA, C-terminal domain"/>
    <property type="match status" value="1"/>
</dbReference>
<comment type="function">
    <text evidence="8 9">Essential cell division protein that stabilizes the FtsZ protofilaments by cross-linking them and that serves as a cytoplasmic membrane anchor for the Z ring. Also required for the recruitment to the septal ring of downstream cell division proteins.</text>
</comment>
<dbReference type="AlphaFoldDB" id="A0A2A5WDC5"/>
<dbReference type="SMART" id="SM00771">
    <property type="entry name" value="ZipA_C"/>
    <property type="match status" value="1"/>
</dbReference>
<dbReference type="NCBIfam" id="TIGR02205">
    <property type="entry name" value="septum_zipA"/>
    <property type="match status" value="1"/>
</dbReference>
<dbReference type="EMBL" id="NTJZ01000004">
    <property type="protein sequence ID" value="PDH34323.1"/>
    <property type="molecule type" value="Genomic_DNA"/>
</dbReference>
<keyword evidence="1 8" id="KW-1003">Cell membrane</keyword>
<keyword evidence="7 8" id="KW-0131">Cell cycle</keyword>
<comment type="similarity">
    <text evidence="8 9">Belongs to the ZipA family.</text>
</comment>
<organism evidence="12 13">
    <name type="scientific">OM182 bacterium MED-G28</name>
    <dbReference type="NCBI Taxonomy" id="1986256"/>
    <lineage>
        <taxon>Bacteria</taxon>
        <taxon>Pseudomonadati</taxon>
        <taxon>Pseudomonadota</taxon>
        <taxon>Gammaproteobacteria</taxon>
        <taxon>OMG group</taxon>
        <taxon>OM182 clade</taxon>
    </lineage>
</organism>
<evidence type="ECO:0000256" key="2">
    <source>
        <dbReference type="ARBA" id="ARBA00022519"/>
    </source>
</evidence>
<keyword evidence="3 8" id="KW-0132">Cell division</keyword>
<dbReference type="GO" id="GO:0000917">
    <property type="term" value="P:division septum assembly"/>
    <property type="evidence" value="ECO:0007669"/>
    <property type="project" value="TreeGrafter"/>
</dbReference>
<dbReference type="Gene3D" id="3.30.1400.10">
    <property type="entry name" value="ZipA, C-terminal FtsZ-binding domain"/>
    <property type="match status" value="1"/>
</dbReference>